<sequence>MRAAVHHPSCSKDSGFALLVVIWVVGLLSLIASTLITTSHYRLKATSNAIESAKAARLAEAGIGLAELALAGQLSGSPLESSQGASFGLVAGSREPVLCMLPTGASAAILAEDEGGKLDLNLAQPELIAALLRGLGASEQEAPQLAASIARFARVSINKGHDEAEDQAYAADGRTFGPKRAPFDTPLELDQVVGMRRALLEALLPYVTVFSHHPGIDPRLAAPALLAALAGRPSRTVQALAQPPATRAQLAQQIGEIAAEPIPADLVAPSSRTSFLINVEVMTPGAGYFAREAIVEWQGASARLATREWRRGRGRFRQILAAQIDHQRRALPRWPRC</sequence>
<evidence type="ECO:0000313" key="12">
    <source>
        <dbReference type="EMBL" id="WFU66686.1"/>
    </source>
</evidence>
<keyword evidence="3" id="KW-0813">Transport</keyword>
<dbReference type="PANTHER" id="PTHR38831">
    <property type="entry name" value="TYPE II SECRETION SYSTEM PROTEIN K"/>
    <property type="match status" value="1"/>
</dbReference>
<evidence type="ECO:0000256" key="10">
    <source>
        <dbReference type="SAM" id="Phobius"/>
    </source>
</evidence>
<name>A0ABY8JQC9_9BRAD</name>
<dbReference type="RefSeq" id="WP_310885706.1">
    <property type="nucleotide sequence ID" value="NZ_CP121646.1"/>
</dbReference>
<accession>A0ABY8JQC9</accession>
<evidence type="ECO:0000256" key="7">
    <source>
        <dbReference type="ARBA" id="ARBA00022927"/>
    </source>
</evidence>
<keyword evidence="6 10" id="KW-0812">Transmembrane</keyword>
<evidence type="ECO:0000256" key="1">
    <source>
        <dbReference type="ARBA" id="ARBA00004533"/>
    </source>
</evidence>
<evidence type="ECO:0000259" key="11">
    <source>
        <dbReference type="Pfam" id="PF21687"/>
    </source>
</evidence>
<evidence type="ECO:0000256" key="5">
    <source>
        <dbReference type="ARBA" id="ARBA00022519"/>
    </source>
</evidence>
<dbReference type="Gene3D" id="1.10.40.60">
    <property type="entry name" value="EpsJ-like"/>
    <property type="match status" value="1"/>
</dbReference>
<dbReference type="Pfam" id="PF21687">
    <property type="entry name" value="T2SSK_1st"/>
    <property type="match status" value="1"/>
</dbReference>
<organism evidence="12 13">
    <name type="scientific">Bradyrhizobium brasilense</name>
    <dbReference type="NCBI Taxonomy" id="1419277"/>
    <lineage>
        <taxon>Bacteria</taxon>
        <taxon>Pseudomonadati</taxon>
        <taxon>Pseudomonadota</taxon>
        <taxon>Alphaproteobacteria</taxon>
        <taxon>Hyphomicrobiales</taxon>
        <taxon>Nitrobacteraceae</taxon>
        <taxon>Bradyrhizobium</taxon>
    </lineage>
</organism>
<comment type="subcellular location">
    <subcellularLocation>
        <location evidence="1">Cell inner membrane</location>
    </subcellularLocation>
</comment>
<evidence type="ECO:0000256" key="2">
    <source>
        <dbReference type="ARBA" id="ARBA00007246"/>
    </source>
</evidence>
<reference evidence="12 13" key="1">
    <citation type="submission" date="2023-04" db="EMBL/GenBank/DDBJ databases">
        <title>Australian commercial rhizobial inoculants.</title>
        <authorList>
            <person name="Kohlmeier M.G."/>
            <person name="O'Hara G.W."/>
            <person name="Colombi E."/>
            <person name="Ramsay J.P."/>
            <person name="Terpolilli J."/>
        </authorList>
    </citation>
    <scope>NUCLEOTIDE SEQUENCE [LARGE SCALE GENOMIC DNA]</scope>
    <source>
        <strain evidence="12 13">CB627</strain>
    </source>
</reference>
<evidence type="ECO:0000256" key="3">
    <source>
        <dbReference type="ARBA" id="ARBA00022448"/>
    </source>
</evidence>
<evidence type="ECO:0000256" key="6">
    <source>
        <dbReference type="ARBA" id="ARBA00022692"/>
    </source>
</evidence>
<feature type="domain" description="T2SS protein K first SAM-like" evidence="11">
    <location>
        <begin position="123"/>
        <end position="210"/>
    </location>
</feature>
<comment type="similarity">
    <text evidence="2">Belongs to the GSP K family.</text>
</comment>
<dbReference type="PANTHER" id="PTHR38831:SF2">
    <property type="entry name" value="TYPE II SECRETION SYSTEM PROTEIN K"/>
    <property type="match status" value="1"/>
</dbReference>
<dbReference type="Proteomes" id="UP001221546">
    <property type="component" value="Chromosome"/>
</dbReference>
<keyword evidence="9 10" id="KW-0472">Membrane</keyword>
<evidence type="ECO:0000256" key="4">
    <source>
        <dbReference type="ARBA" id="ARBA00022475"/>
    </source>
</evidence>
<dbReference type="InterPro" id="IPR049031">
    <property type="entry name" value="T2SSK_SAM-like_1st"/>
</dbReference>
<evidence type="ECO:0000256" key="9">
    <source>
        <dbReference type="ARBA" id="ARBA00023136"/>
    </source>
</evidence>
<dbReference type="SUPFAM" id="SSF158544">
    <property type="entry name" value="GspK insert domain-like"/>
    <property type="match status" value="1"/>
</dbReference>
<dbReference type="EMBL" id="CP121646">
    <property type="protein sequence ID" value="WFU66686.1"/>
    <property type="molecule type" value="Genomic_DNA"/>
</dbReference>
<gene>
    <name evidence="12" type="ORF">QA636_14735</name>
</gene>
<proteinExistence type="inferred from homology"/>
<keyword evidence="4" id="KW-1003">Cell membrane</keyword>
<dbReference type="InterPro" id="IPR005628">
    <property type="entry name" value="GspK"/>
</dbReference>
<feature type="transmembrane region" description="Helical" evidence="10">
    <location>
        <begin position="16"/>
        <end position="36"/>
    </location>
</feature>
<evidence type="ECO:0000256" key="8">
    <source>
        <dbReference type="ARBA" id="ARBA00022989"/>
    </source>
</evidence>
<keyword evidence="5" id="KW-0997">Cell inner membrane</keyword>
<dbReference type="InterPro" id="IPR038072">
    <property type="entry name" value="GspK_central_sf"/>
</dbReference>
<evidence type="ECO:0000313" key="13">
    <source>
        <dbReference type="Proteomes" id="UP001221546"/>
    </source>
</evidence>
<protein>
    <submittedName>
        <fullName evidence="12">Type II secretion system protein GspK</fullName>
    </submittedName>
</protein>
<keyword evidence="7" id="KW-0653">Protein transport</keyword>
<keyword evidence="13" id="KW-1185">Reference proteome</keyword>
<keyword evidence="8 10" id="KW-1133">Transmembrane helix</keyword>